<gene>
    <name evidence="3" type="ORF">PITCH_A790013</name>
</gene>
<dbReference type="SUPFAM" id="SSF55811">
    <property type="entry name" value="Nudix"/>
    <property type="match status" value="1"/>
</dbReference>
<keyword evidence="1" id="KW-0378">Hydrolase</keyword>
<dbReference type="Pfam" id="PF00293">
    <property type="entry name" value="NUDIX"/>
    <property type="match status" value="1"/>
</dbReference>
<evidence type="ECO:0000259" key="2">
    <source>
        <dbReference type="PROSITE" id="PS51462"/>
    </source>
</evidence>
<proteinExistence type="predicted"/>
<dbReference type="InterPro" id="IPR000086">
    <property type="entry name" value="NUDIX_hydrolase_dom"/>
</dbReference>
<name>A0A445N2T0_9BACT</name>
<dbReference type="AlphaFoldDB" id="A0A445N2T0"/>
<dbReference type="PANTHER" id="PTHR10885">
    <property type="entry name" value="ISOPENTENYL-DIPHOSPHATE DELTA-ISOMERASE"/>
    <property type="match status" value="1"/>
</dbReference>
<dbReference type="PROSITE" id="PS51462">
    <property type="entry name" value="NUDIX"/>
    <property type="match status" value="1"/>
</dbReference>
<organism evidence="3">
    <name type="scientific">uncultured Desulfobacterium sp</name>
    <dbReference type="NCBI Taxonomy" id="201089"/>
    <lineage>
        <taxon>Bacteria</taxon>
        <taxon>Pseudomonadati</taxon>
        <taxon>Thermodesulfobacteriota</taxon>
        <taxon>Desulfobacteria</taxon>
        <taxon>Desulfobacterales</taxon>
        <taxon>Desulfobacteriaceae</taxon>
        <taxon>Desulfobacterium</taxon>
        <taxon>environmental samples</taxon>
    </lineage>
</organism>
<dbReference type="Gene3D" id="3.90.79.10">
    <property type="entry name" value="Nucleoside Triphosphate Pyrophosphohydrolase"/>
    <property type="match status" value="1"/>
</dbReference>
<dbReference type="EMBL" id="OJIN01000224">
    <property type="protein sequence ID" value="SPD76004.1"/>
    <property type="molecule type" value="Genomic_DNA"/>
</dbReference>
<dbReference type="InterPro" id="IPR015797">
    <property type="entry name" value="NUDIX_hydrolase-like_dom_sf"/>
</dbReference>
<dbReference type="InterPro" id="IPR020084">
    <property type="entry name" value="NUDIX_hydrolase_CS"/>
</dbReference>
<sequence length="173" mass="19907">MNNNMVTDNLDQFLDVVDESDMVIGSATRRECNSNPNLIHRAAYALIFSSDGRLFLHKRSNTKDTCPSLWSISVAGHVDQGETYEQTIRREIIEEIGIDLKVEYLEKYLLRHINESEFSAVFRAYSDGPFKLNKKEIEKGGFFRLDVIRKKMWGILTPFSQMVLTNLTVRGLI</sequence>
<dbReference type="PANTHER" id="PTHR10885:SF0">
    <property type="entry name" value="ISOPENTENYL-DIPHOSPHATE DELTA-ISOMERASE"/>
    <property type="match status" value="1"/>
</dbReference>
<dbReference type="PROSITE" id="PS00893">
    <property type="entry name" value="NUDIX_BOX"/>
    <property type="match status" value="1"/>
</dbReference>
<evidence type="ECO:0000313" key="3">
    <source>
        <dbReference type="EMBL" id="SPD76004.1"/>
    </source>
</evidence>
<evidence type="ECO:0000256" key="1">
    <source>
        <dbReference type="ARBA" id="ARBA00022801"/>
    </source>
</evidence>
<reference evidence="3" key="1">
    <citation type="submission" date="2018-01" db="EMBL/GenBank/DDBJ databases">
        <authorList>
            <person name="Regsiter A."/>
            <person name="William W."/>
        </authorList>
    </citation>
    <scope>NUCLEOTIDE SEQUENCE</scope>
    <source>
        <strain evidence="3">TRIP AH-1</strain>
    </source>
</reference>
<feature type="domain" description="Nudix hydrolase" evidence="2">
    <location>
        <begin position="38"/>
        <end position="165"/>
    </location>
</feature>
<protein>
    <submittedName>
        <fullName evidence="3">Mutator MutT protein</fullName>
    </submittedName>
</protein>
<accession>A0A445N2T0</accession>
<dbReference type="GO" id="GO:0016787">
    <property type="term" value="F:hydrolase activity"/>
    <property type="evidence" value="ECO:0007669"/>
    <property type="project" value="UniProtKB-KW"/>
</dbReference>